<keyword evidence="2" id="KW-0808">Transferase</keyword>
<dbReference type="STRING" id="1121898.GCA_000422725_01289"/>
<dbReference type="SUPFAM" id="SSF55729">
    <property type="entry name" value="Acyl-CoA N-acyltransferases (Nat)"/>
    <property type="match status" value="1"/>
</dbReference>
<dbReference type="AlphaFoldDB" id="A0A0A2MLL3"/>
<dbReference type="InterPro" id="IPR031165">
    <property type="entry name" value="GNAT_YJDJ"/>
</dbReference>
<dbReference type="Proteomes" id="UP000030111">
    <property type="component" value="Unassembled WGS sequence"/>
</dbReference>
<comment type="caution">
    <text evidence="2">The sequence shown here is derived from an EMBL/GenBank/DDBJ whole genome shotgun (WGS) entry which is preliminary data.</text>
</comment>
<name>A0A0A2MLL3_9FLAO</name>
<reference evidence="2 3" key="1">
    <citation type="submission" date="2013-09" db="EMBL/GenBank/DDBJ databases">
        <authorList>
            <person name="Zeng Z."/>
            <person name="Chen C."/>
        </authorList>
    </citation>
    <scope>NUCLEOTIDE SEQUENCE [LARGE SCALE GENOMIC DNA]</scope>
    <source>
        <strain evidence="2 3">WB 4.1-42</strain>
    </source>
</reference>
<evidence type="ECO:0000313" key="3">
    <source>
        <dbReference type="Proteomes" id="UP000030111"/>
    </source>
</evidence>
<evidence type="ECO:0000313" key="2">
    <source>
        <dbReference type="EMBL" id="KGO92378.1"/>
    </source>
</evidence>
<dbReference type="InterPro" id="IPR016181">
    <property type="entry name" value="Acyl_CoA_acyltransferase"/>
</dbReference>
<proteinExistence type="predicted"/>
<dbReference type="PROSITE" id="PS51729">
    <property type="entry name" value="GNAT_YJDJ"/>
    <property type="match status" value="1"/>
</dbReference>
<feature type="domain" description="N-acetyltransferase" evidence="1">
    <location>
        <begin position="4"/>
        <end position="89"/>
    </location>
</feature>
<dbReference type="GO" id="GO:0016740">
    <property type="term" value="F:transferase activity"/>
    <property type="evidence" value="ECO:0007669"/>
    <property type="project" value="UniProtKB-KW"/>
</dbReference>
<keyword evidence="3" id="KW-1185">Reference proteome</keyword>
<dbReference type="OrthoDB" id="1149100at2"/>
<sequence>MDIKDNEFSRQFEITIDGKVMIVEYSVQERKLFLTKINVPDGMDEEPNVSDVLKEILAIAEERRFRVVPTHPKVAAFFRKNPRYKDLLPPGIRL</sequence>
<dbReference type="RefSeq" id="WP_026990182.1">
    <property type="nucleotide sequence ID" value="NZ_AUGP01000017.1"/>
</dbReference>
<dbReference type="Pfam" id="PF14542">
    <property type="entry name" value="Acetyltransf_CG"/>
    <property type="match status" value="1"/>
</dbReference>
<protein>
    <submittedName>
        <fullName evidence="2">Acetyltransferase</fullName>
    </submittedName>
</protein>
<gene>
    <name evidence="2" type="ORF">Q766_13010</name>
</gene>
<evidence type="ECO:0000259" key="1">
    <source>
        <dbReference type="PROSITE" id="PS51729"/>
    </source>
</evidence>
<organism evidence="2 3">
    <name type="scientific">Flavobacterium subsaxonicum WB 4.1-42 = DSM 21790</name>
    <dbReference type="NCBI Taxonomy" id="1121898"/>
    <lineage>
        <taxon>Bacteria</taxon>
        <taxon>Pseudomonadati</taxon>
        <taxon>Bacteroidota</taxon>
        <taxon>Flavobacteriia</taxon>
        <taxon>Flavobacteriales</taxon>
        <taxon>Flavobacteriaceae</taxon>
        <taxon>Flavobacterium</taxon>
    </lineage>
</organism>
<dbReference type="Gene3D" id="3.40.630.30">
    <property type="match status" value="1"/>
</dbReference>
<accession>A0A0A2MLL3</accession>
<dbReference type="EMBL" id="JRLY01000010">
    <property type="protein sequence ID" value="KGO92378.1"/>
    <property type="molecule type" value="Genomic_DNA"/>
</dbReference>
<dbReference type="eggNOG" id="COG2388">
    <property type="taxonomic scope" value="Bacteria"/>
</dbReference>